<dbReference type="Proteomes" id="UP001596106">
    <property type="component" value="Unassembled WGS sequence"/>
</dbReference>
<dbReference type="Gene3D" id="1.10.10.2910">
    <property type="match status" value="1"/>
</dbReference>
<evidence type="ECO:0000313" key="3">
    <source>
        <dbReference type="Proteomes" id="UP001596106"/>
    </source>
</evidence>
<sequence length="269" mass="31350">MSSFLYWNARQRVVAELAETISTGYFKRAPIDPALIADEEGITYCCGYYQNAFDGLLHYQDGRFHIFLNLNRLEAYEKPRTRYTFGHELGHYFMDDHRYALQNGKTPSHPSFNHLFQKNPVEQEADYFASCLLMPSGLFRQQCYRLPLSETLLVTLANHFQTSISSVIFRYFNLNQYPMAIIISKNGLINRVMATIDFPFRKKPVKDSPVPPSTVAGEYFYQNKSYNSAEILYADDWFSDDTASSQQIFEKCYYIKRNSILSIIWKRNG</sequence>
<evidence type="ECO:0000259" key="1">
    <source>
        <dbReference type="Pfam" id="PF06114"/>
    </source>
</evidence>
<dbReference type="PANTHER" id="PTHR43236:SF1">
    <property type="entry name" value="BLL7220 PROTEIN"/>
    <property type="match status" value="1"/>
</dbReference>
<dbReference type="PANTHER" id="PTHR43236">
    <property type="entry name" value="ANTITOXIN HIGA1"/>
    <property type="match status" value="1"/>
</dbReference>
<protein>
    <submittedName>
        <fullName evidence="2">ImmA/IrrE family metallo-endopeptidase</fullName>
    </submittedName>
</protein>
<dbReference type="InterPro" id="IPR010359">
    <property type="entry name" value="IrrE_HExxH"/>
</dbReference>
<reference evidence="3" key="1">
    <citation type="journal article" date="2019" name="Int. J. Syst. Evol. Microbiol.">
        <title>The Global Catalogue of Microorganisms (GCM) 10K type strain sequencing project: providing services to taxonomists for standard genome sequencing and annotation.</title>
        <authorList>
            <consortium name="The Broad Institute Genomics Platform"/>
            <consortium name="The Broad Institute Genome Sequencing Center for Infectious Disease"/>
            <person name="Wu L."/>
            <person name="Ma J."/>
        </authorList>
    </citation>
    <scope>NUCLEOTIDE SEQUENCE [LARGE SCALE GENOMIC DNA]</scope>
    <source>
        <strain evidence="3">CCUG 55250</strain>
    </source>
</reference>
<comment type="caution">
    <text evidence="2">The sequence shown here is derived from an EMBL/GenBank/DDBJ whole genome shotgun (WGS) entry which is preliminary data.</text>
</comment>
<name>A0ABW0IBK8_9BACT</name>
<keyword evidence="3" id="KW-1185">Reference proteome</keyword>
<dbReference type="Pfam" id="PF06114">
    <property type="entry name" value="Peptidase_M78"/>
    <property type="match status" value="1"/>
</dbReference>
<dbReference type="EMBL" id="JBHSMA010000004">
    <property type="protein sequence ID" value="MFC5410679.1"/>
    <property type="molecule type" value="Genomic_DNA"/>
</dbReference>
<feature type="domain" description="IrrE N-terminal-like" evidence="1">
    <location>
        <begin position="77"/>
        <end position="170"/>
    </location>
</feature>
<dbReference type="RefSeq" id="WP_379846559.1">
    <property type="nucleotide sequence ID" value="NZ_JBHSMA010000004.1"/>
</dbReference>
<organism evidence="2 3">
    <name type="scientific">Larkinella bovis</name>
    <dbReference type="NCBI Taxonomy" id="683041"/>
    <lineage>
        <taxon>Bacteria</taxon>
        <taxon>Pseudomonadati</taxon>
        <taxon>Bacteroidota</taxon>
        <taxon>Cytophagia</taxon>
        <taxon>Cytophagales</taxon>
        <taxon>Spirosomataceae</taxon>
        <taxon>Larkinella</taxon>
    </lineage>
</organism>
<proteinExistence type="predicted"/>
<evidence type="ECO:0000313" key="2">
    <source>
        <dbReference type="EMBL" id="MFC5410679.1"/>
    </source>
</evidence>
<accession>A0ABW0IBK8</accession>
<dbReference type="InterPro" id="IPR052345">
    <property type="entry name" value="Rad_response_metalloprotease"/>
</dbReference>
<gene>
    <name evidence="2" type="ORF">ACFPMF_15255</name>
</gene>